<dbReference type="Pfam" id="PF00156">
    <property type="entry name" value="Pribosyltran"/>
    <property type="match status" value="1"/>
</dbReference>
<proteinExistence type="inferred from homology"/>
<evidence type="ECO:0000256" key="2">
    <source>
        <dbReference type="ARBA" id="ARBA00004496"/>
    </source>
</evidence>
<keyword evidence="8 15" id="KW-0808">Transferase</keyword>
<dbReference type="GO" id="GO:0005829">
    <property type="term" value="C:cytosol"/>
    <property type="evidence" value="ECO:0007669"/>
    <property type="project" value="TreeGrafter"/>
</dbReference>
<evidence type="ECO:0000256" key="14">
    <source>
        <dbReference type="ARBA" id="ARBA00049402"/>
    </source>
</evidence>
<dbReference type="PANTHER" id="PTHR43340">
    <property type="entry name" value="HYPOXANTHINE-GUANINE PHOSPHORIBOSYLTRANSFERASE"/>
    <property type="match status" value="1"/>
</dbReference>
<sequence length="179" mass="19940">MPEVGGKTLEVLFSAEQIAARNVEIARDIADRNFHNLLTVSILKGSFIFAADLIRAMHDADVEPDVEFITVSSYGTGKVSGEVRLLRDIDSDVKDRDVLLIDDILESGKTLTFVRDLMLERGARSVSIAVLLDKPVRRKMDIEADFVAFECPDYFVVGYGMDVAHAFRQLPYVGRVMGE</sequence>
<dbReference type="EC" id="2.4.2.8" evidence="5 15"/>
<keyword evidence="11 15" id="KW-0547">Nucleotide-binding</keyword>
<evidence type="ECO:0000256" key="12">
    <source>
        <dbReference type="ARBA" id="ARBA00022842"/>
    </source>
</evidence>
<dbReference type="InterPro" id="IPR029057">
    <property type="entry name" value="PRTase-like"/>
</dbReference>
<dbReference type="CDD" id="cd06223">
    <property type="entry name" value="PRTases_typeI"/>
    <property type="match status" value="1"/>
</dbReference>
<dbReference type="Gene3D" id="3.40.50.2020">
    <property type="match status" value="1"/>
</dbReference>
<dbReference type="GO" id="GO:0046100">
    <property type="term" value="P:hypoxanthine metabolic process"/>
    <property type="evidence" value="ECO:0007669"/>
    <property type="project" value="TreeGrafter"/>
</dbReference>
<evidence type="ECO:0000313" key="17">
    <source>
        <dbReference type="EMBL" id="MBB6260891.1"/>
    </source>
</evidence>
<protein>
    <recommendedName>
        <fullName evidence="5 15">Hypoxanthine phosphoribosyltransferase</fullName>
        <ecNumber evidence="5 15">2.4.2.8</ecNumber>
    </recommendedName>
</protein>
<keyword evidence="6 15" id="KW-0963">Cytoplasm</keyword>
<dbReference type="InterPro" id="IPR050408">
    <property type="entry name" value="HGPRT"/>
</dbReference>
<dbReference type="Proteomes" id="UP000555393">
    <property type="component" value="Unassembled WGS sequence"/>
</dbReference>
<reference evidence="17 18" key="1">
    <citation type="submission" date="2020-08" db="EMBL/GenBank/DDBJ databases">
        <title>Genomic Encyclopedia of Type Strains, Phase IV (KMG-IV): sequencing the most valuable type-strain genomes for metagenomic binning, comparative biology and taxonomic classification.</title>
        <authorList>
            <person name="Goeker M."/>
        </authorList>
    </citation>
    <scope>NUCLEOTIDE SEQUENCE [LARGE SCALE GENOMIC DNA]</scope>
    <source>
        <strain evidence="17 18">DSM 22336</strain>
    </source>
</reference>
<comment type="catalytic activity">
    <reaction evidence="14">
        <text>IMP + diphosphate = hypoxanthine + 5-phospho-alpha-D-ribose 1-diphosphate</text>
        <dbReference type="Rhea" id="RHEA:17973"/>
        <dbReference type="ChEBI" id="CHEBI:17368"/>
        <dbReference type="ChEBI" id="CHEBI:33019"/>
        <dbReference type="ChEBI" id="CHEBI:58017"/>
        <dbReference type="ChEBI" id="CHEBI:58053"/>
        <dbReference type="EC" id="2.4.2.8"/>
    </reaction>
    <physiologicalReaction direction="right-to-left" evidence="14">
        <dbReference type="Rhea" id="RHEA:17975"/>
    </physiologicalReaction>
</comment>
<keyword evidence="18" id="KW-1185">Reference proteome</keyword>
<dbReference type="GO" id="GO:0006178">
    <property type="term" value="P:guanine salvage"/>
    <property type="evidence" value="ECO:0007669"/>
    <property type="project" value="TreeGrafter"/>
</dbReference>
<evidence type="ECO:0000256" key="9">
    <source>
        <dbReference type="ARBA" id="ARBA00022723"/>
    </source>
</evidence>
<feature type="domain" description="Phosphoribosyltransferase" evidence="16">
    <location>
        <begin position="15"/>
        <end position="162"/>
    </location>
</feature>
<comment type="cofactor">
    <cofactor evidence="1 15">
        <name>Mg(2+)</name>
        <dbReference type="ChEBI" id="CHEBI:18420"/>
    </cofactor>
</comment>
<comment type="similarity">
    <text evidence="4 15">Belongs to the purine/pyrimidine phosphoribosyltransferase family.</text>
</comment>
<dbReference type="RefSeq" id="WP_184221710.1">
    <property type="nucleotide sequence ID" value="NZ_JACIIU010000004.1"/>
</dbReference>
<accession>A0A841M3J2</accession>
<keyword evidence="9 15" id="KW-0479">Metal-binding</keyword>
<organism evidence="17 18">
    <name type="scientific">Paenochrobactrum gallinarii</name>
    <dbReference type="NCBI Taxonomy" id="643673"/>
    <lineage>
        <taxon>Bacteria</taxon>
        <taxon>Pseudomonadati</taxon>
        <taxon>Pseudomonadota</taxon>
        <taxon>Alphaproteobacteria</taxon>
        <taxon>Hyphomicrobiales</taxon>
        <taxon>Brucellaceae</taxon>
        <taxon>Paenochrobactrum</taxon>
    </lineage>
</organism>
<dbReference type="NCBIfam" id="TIGR01203">
    <property type="entry name" value="HGPRTase"/>
    <property type="match status" value="1"/>
</dbReference>
<keyword evidence="7 15" id="KW-0328">Glycosyltransferase</keyword>
<keyword evidence="10 15" id="KW-0660">Purine salvage</keyword>
<evidence type="ECO:0000256" key="1">
    <source>
        <dbReference type="ARBA" id="ARBA00001946"/>
    </source>
</evidence>
<evidence type="ECO:0000256" key="5">
    <source>
        <dbReference type="ARBA" id="ARBA00011895"/>
    </source>
</evidence>
<dbReference type="GO" id="GO:0000166">
    <property type="term" value="F:nucleotide binding"/>
    <property type="evidence" value="ECO:0007669"/>
    <property type="project" value="UniProtKB-KW"/>
</dbReference>
<dbReference type="UniPathway" id="UPA00591">
    <property type="reaction ID" value="UER00648"/>
</dbReference>
<comment type="pathway">
    <text evidence="3 15">Purine metabolism; IMP biosynthesis via salvage pathway; IMP from hypoxanthine: step 1/1.</text>
</comment>
<dbReference type="AlphaFoldDB" id="A0A841M3J2"/>
<evidence type="ECO:0000256" key="6">
    <source>
        <dbReference type="ARBA" id="ARBA00022490"/>
    </source>
</evidence>
<dbReference type="GO" id="GO:0004422">
    <property type="term" value="F:hypoxanthine phosphoribosyltransferase activity"/>
    <property type="evidence" value="ECO:0007669"/>
    <property type="project" value="InterPro"/>
</dbReference>
<dbReference type="InterPro" id="IPR000836">
    <property type="entry name" value="PRTase_dom"/>
</dbReference>
<keyword evidence="12 15" id="KW-0460">Magnesium</keyword>
<evidence type="ECO:0000256" key="10">
    <source>
        <dbReference type="ARBA" id="ARBA00022726"/>
    </source>
</evidence>
<dbReference type="PANTHER" id="PTHR43340:SF1">
    <property type="entry name" value="HYPOXANTHINE PHOSPHORIBOSYLTRANSFERASE"/>
    <property type="match status" value="1"/>
</dbReference>
<evidence type="ECO:0000313" key="18">
    <source>
        <dbReference type="Proteomes" id="UP000555393"/>
    </source>
</evidence>
<evidence type="ECO:0000256" key="15">
    <source>
        <dbReference type="RuleBase" id="RU364099"/>
    </source>
</evidence>
<evidence type="ECO:0000256" key="4">
    <source>
        <dbReference type="ARBA" id="ARBA00008391"/>
    </source>
</evidence>
<evidence type="ECO:0000256" key="13">
    <source>
        <dbReference type="ARBA" id="ARBA00048811"/>
    </source>
</evidence>
<dbReference type="EMBL" id="JACIIU010000004">
    <property type="protein sequence ID" value="MBB6260891.1"/>
    <property type="molecule type" value="Genomic_DNA"/>
</dbReference>
<gene>
    <name evidence="17" type="ORF">FHS77_001432</name>
</gene>
<dbReference type="InterPro" id="IPR005904">
    <property type="entry name" value="Hxn_phspho_trans"/>
</dbReference>
<comment type="subcellular location">
    <subcellularLocation>
        <location evidence="2 15">Cytoplasm</location>
    </subcellularLocation>
</comment>
<name>A0A841M3J2_9HYPH</name>
<dbReference type="GO" id="GO:0000287">
    <property type="term" value="F:magnesium ion binding"/>
    <property type="evidence" value="ECO:0007669"/>
    <property type="project" value="TreeGrafter"/>
</dbReference>
<dbReference type="GO" id="GO:0032263">
    <property type="term" value="P:GMP salvage"/>
    <property type="evidence" value="ECO:0007669"/>
    <property type="project" value="TreeGrafter"/>
</dbReference>
<evidence type="ECO:0000256" key="7">
    <source>
        <dbReference type="ARBA" id="ARBA00022676"/>
    </source>
</evidence>
<dbReference type="GO" id="GO:0032264">
    <property type="term" value="P:IMP salvage"/>
    <property type="evidence" value="ECO:0007669"/>
    <property type="project" value="UniProtKB-UniPathway"/>
</dbReference>
<evidence type="ECO:0000256" key="11">
    <source>
        <dbReference type="ARBA" id="ARBA00022741"/>
    </source>
</evidence>
<evidence type="ECO:0000256" key="8">
    <source>
        <dbReference type="ARBA" id="ARBA00022679"/>
    </source>
</evidence>
<dbReference type="GO" id="GO:0006166">
    <property type="term" value="P:purine ribonucleoside salvage"/>
    <property type="evidence" value="ECO:0007669"/>
    <property type="project" value="UniProtKB-KW"/>
</dbReference>
<comment type="caution">
    <text evidence="17">The sequence shown here is derived from an EMBL/GenBank/DDBJ whole genome shotgun (WGS) entry which is preliminary data.</text>
</comment>
<dbReference type="SUPFAM" id="SSF53271">
    <property type="entry name" value="PRTase-like"/>
    <property type="match status" value="1"/>
</dbReference>
<evidence type="ECO:0000259" key="16">
    <source>
        <dbReference type="Pfam" id="PF00156"/>
    </source>
</evidence>
<evidence type="ECO:0000256" key="3">
    <source>
        <dbReference type="ARBA" id="ARBA00004669"/>
    </source>
</evidence>
<comment type="catalytic activity">
    <reaction evidence="13">
        <text>GMP + diphosphate = guanine + 5-phospho-alpha-D-ribose 1-diphosphate</text>
        <dbReference type="Rhea" id="RHEA:25424"/>
        <dbReference type="ChEBI" id="CHEBI:16235"/>
        <dbReference type="ChEBI" id="CHEBI:33019"/>
        <dbReference type="ChEBI" id="CHEBI:58017"/>
        <dbReference type="ChEBI" id="CHEBI:58115"/>
        <dbReference type="EC" id="2.4.2.8"/>
    </reaction>
    <physiologicalReaction direction="right-to-left" evidence="13">
        <dbReference type="Rhea" id="RHEA:25426"/>
    </physiologicalReaction>
</comment>